<dbReference type="Gene3D" id="3.40.50.300">
    <property type="entry name" value="P-loop containing nucleotide triphosphate hydrolases"/>
    <property type="match status" value="1"/>
</dbReference>
<dbReference type="Proteomes" id="UP000197783">
    <property type="component" value="Unassembled WGS sequence"/>
</dbReference>
<evidence type="ECO:0000313" key="2">
    <source>
        <dbReference type="EMBL" id="OWK27705.1"/>
    </source>
</evidence>
<gene>
    <name evidence="2" type="primary">yjiA</name>
    <name evidence="2" type="ORF">SPMU_33470</name>
</gene>
<dbReference type="InterPro" id="IPR003495">
    <property type="entry name" value="CobW/HypB/UreG_nucleotide-bd"/>
</dbReference>
<evidence type="ECO:0000259" key="1">
    <source>
        <dbReference type="Pfam" id="PF02492"/>
    </source>
</evidence>
<evidence type="ECO:0000313" key="3">
    <source>
        <dbReference type="Proteomes" id="UP000197783"/>
    </source>
</evidence>
<dbReference type="InterPro" id="IPR027417">
    <property type="entry name" value="P-loop_NTPase"/>
</dbReference>
<name>A0A245ZDC2_9SPHN</name>
<reference evidence="2 3" key="1">
    <citation type="submission" date="2017-03" db="EMBL/GenBank/DDBJ databases">
        <title>Genome sequence of Sphingomonas mucosissima DSM 17494.</title>
        <authorList>
            <person name="Poehlein A."/>
            <person name="Wuebbeler J.H."/>
            <person name="Steinbuechel A."/>
            <person name="Daniel R."/>
        </authorList>
    </citation>
    <scope>NUCLEOTIDE SEQUENCE [LARGE SCALE GENOMIC DNA]</scope>
    <source>
        <strain evidence="2 3">DSM 17494</strain>
    </source>
</reference>
<dbReference type="AlphaFoldDB" id="A0A245ZDC2"/>
<dbReference type="RefSeq" id="WP_169715763.1">
    <property type="nucleotide sequence ID" value="NZ_NBBJ01000010.1"/>
</dbReference>
<dbReference type="EMBL" id="NBBJ01000010">
    <property type="protein sequence ID" value="OWK27705.1"/>
    <property type="molecule type" value="Genomic_DNA"/>
</dbReference>
<organism evidence="2 3">
    <name type="scientific">Sphingomonas mucosissima</name>
    <dbReference type="NCBI Taxonomy" id="370959"/>
    <lineage>
        <taxon>Bacteria</taxon>
        <taxon>Pseudomonadati</taxon>
        <taxon>Pseudomonadota</taxon>
        <taxon>Alphaproteobacteria</taxon>
        <taxon>Sphingomonadales</taxon>
        <taxon>Sphingomonadaceae</taxon>
        <taxon>Sphingomonas</taxon>
    </lineage>
</organism>
<protein>
    <submittedName>
        <fullName evidence="2">Putative GTP-binding protein YjiA</fullName>
    </submittedName>
</protein>
<dbReference type="Pfam" id="PF02492">
    <property type="entry name" value="cobW"/>
    <property type="match status" value="1"/>
</dbReference>
<comment type="caution">
    <text evidence="2">The sequence shown here is derived from an EMBL/GenBank/DDBJ whole genome shotgun (WGS) entry which is preliminary data.</text>
</comment>
<keyword evidence="3" id="KW-1185">Reference proteome</keyword>
<accession>A0A245ZDC2</accession>
<feature type="domain" description="CobW/HypB/UreG nucleotide-binding" evidence="1">
    <location>
        <begin position="9"/>
        <end position="67"/>
    </location>
</feature>
<sequence length="90" mass="9591">MQRYSLDRAVTTIIAATAIATSDTQQESEGQAAAADRLLLTKTDLVSPDRVEALATRLRTINAAVPITPMLNGEVDPTPCSVRAFHAPTL</sequence>
<proteinExistence type="predicted"/>